<accession>A0ABW4ZFC3</accession>
<proteinExistence type="predicted"/>
<keyword evidence="4" id="KW-0233">DNA recombination</keyword>
<evidence type="ECO:0000313" key="9">
    <source>
        <dbReference type="Proteomes" id="UP001597389"/>
    </source>
</evidence>
<organism evidence="8 9">
    <name type="scientific">Rubritalea tangerina</name>
    <dbReference type="NCBI Taxonomy" id="430798"/>
    <lineage>
        <taxon>Bacteria</taxon>
        <taxon>Pseudomonadati</taxon>
        <taxon>Verrucomicrobiota</taxon>
        <taxon>Verrucomicrobiia</taxon>
        <taxon>Verrucomicrobiales</taxon>
        <taxon>Rubritaleaceae</taxon>
        <taxon>Rubritalea</taxon>
    </lineage>
</organism>
<feature type="domain" description="Core-binding (CB)" evidence="7">
    <location>
        <begin position="7"/>
        <end position="89"/>
    </location>
</feature>
<dbReference type="EMBL" id="JBHUJB010000074">
    <property type="protein sequence ID" value="MFD2160267.1"/>
    <property type="molecule type" value="Genomic_DNA"/>
</dbReference>
<evidence type="ECO:0000256" key="5">
    <source>
        <dbReference type="PROSITE-ProRule" id="PRU01248"/>
    </source>
</evidence>
<evidence type="ECO:0000256" key="2">
    <source>
        <dbReference type="ARBA" id="ARBA00022908"/>
    </source>
</evidence>
<evidence type="ECO:0000256" key="3">
    <source>
        <dbReference type="ARBA" id="ARBA00023125"/>
    </source>
</evidence>
<protein>
    <submittedName>
        <fullName evidence="8">Tyrosine-type recombinase/integrase</fullName>
    </submittedName>
</protein>
<keyword evidence="3 5" id="KW-0238">DNA-binding</keyword>
<dbReference type="InterPro" id="IPR002104">
    <property type="entry name" value="Integrase_catalytic"/>
</dbReference>
<dbReference type="InterPro" id="IPR050090">
    <property type="entry name" value="Tyrosine_recombinase_XerCD"/>
</dbReference>
<sequence>MYRISDIKTRELLRNFSDWIQYEKGLAKGTADAYLGDLQRFFHQSSATALSLSTQDLRAYLSELGRAKKEPSYLARVVSSFRAFFDYLVRVEKVRMDNPASEISKPKLPKRMPETITTDEVQRVIRCAFTESRRNDRTRNWALMSWLYSSGMRVSEVAAMNVRDLKYESGLPRSLKVIGKGNKERLVYVSENAGKALRQWLDERSTLHGDLTPDKRSDAVWVHRRHGSLERLKTRAIQHICERCGNYANLPFRLHPHMMRHTFATAAIRNGAQLHAVKDALGHESLATTGIYLHADASDLEKLAESLPNVIC</sequence>
<dbReference type="InterPro" id="IPR044068">
    <property type="entry name" value="CB"/>
</dbReference>
<dbReference type="PROSITE" id="PS51900">
    <property type="entry name" value="CB"/>
    <property type="match status" value="1"/>
</dbReference>
<feature type="domain" description="Tyr recombinase" evidence="6">
    <location>
        <begin position="111"/>
        <end position="305"/>
    </location>
</feature>
<dbReference type="Pfam" id="PF00589">
    <property type="entry name" value="Phage_integrase"/>
    <property type="match status" value="1"/>
</dbReference>
<keyword evidence="2" id="KW-0229">DNA integration</keyword>
<evidence type="ECO:0000313" key="8">
    <source>
        <dbReference type="EMBL" id="MFD2160267.1"/>
    </source>
</evidence>
<evidence type="ECO:0000256" key="4">
    <source>
        <dbReference type="ARBA" id="ARBA00023172"/>
    </source>
</evidence>
<dbReference type="InterPro" id="IPR011010">
    <property type="entry name" value="DNA_brk_join_enz"/>
</dbReference>
<dbReference type="InterPro" id="IPR004107">
    <property type="entry name" value="Integrase_SAM-like_N"/>
</dbReference>
<dbReference type="InterPro" id="IPR010998">
    <property type="entry name" value="Integrase_recombinase_N"/>
</dbReference>
<reference evidence="9" key="1">
    <citation type="journal article" date="2019" name="Int. J. Syst. Evol. Microbiol.">
        <title>The Global Catalogue of Microorganisms (GCM) 10K type strain sequencing project: providing services to taxonomists for standard genome sequencing and annotation.</title>
        <authorList>
            <consortium name="The Broad Institute Genomics Platform"/>
            <consortium name="The Broad Institute Genome Sequencing Center for Infectious Disease"/>
            <person name="Wu L."/>
            <person name="Ma J."/>
        </authorList>
    </citation>
    <scope>NUCLEOTIDE SEQUENCE [LARGE SCALE GENOMIC DNA]</scope>
    <source>
        <strain evidence="9">CCUG 57942</strain>
    </source>
</reference>
<keyword evidence="9" id="KW-1185">Reference proteome</keyword>
<keyword evidence="1" id="KW-0159">Chromosome partition</keyword>
<dbReference type="PANTHER" id="PTHR30349:SF81">
    <property type="entry name" value="TYROSINE RECOMBINASE XERC"/>
    <property type="match status" value="1"/>
</dbReference>
<comment type="caution">
    <text evidence="8">The sequence shown here is derived from an EMBL/GenBank/DDBJ whole genome shotgun (WGS) entry which is preliminary data.</text>
</comment>
<dbReference type="Pfam" id="PF02899">
    <property type="entry name" value="Phage_int_SAM_1"/>
    <property type="match status" value="1"/>
</dbReference>
<evidence type="ECO:0000256" key="1">
    <source>
        <dbReference type="ARBA" id="ARBA00022829"/>
    </source>
</evidence>
<name>A0ABW4ZFC3_9BACT</name>
<dbReference type="RefSeq" id="WP_377178687.1">
    <property type="nucleotide sequence ID" value="NZ_JBHUJB010000074.1"/>
</dbReference>
<dbReference type="SUPFAM" id="SSF56349">
    <property type="entry name" value="DNA breaking-rejoining enzymes"/>
    <property type="match status" value="1"/>
</dbReference>
<dbReference type="Proteomes" id="UP001597389">
    <property type="component" value="Unassembled WGS sequence"/>
</dbReference>
<evidence type="ECO:0000259" key="6">
    <source>
        <dbReference type="PROSITE" id="PS51898"/>
    </source>
</evidence>
<evidence type="ECO:0000259" key="7">
    <source>
        <dbReference type="PROSITE" id="PS51900"/>
    </source>
</evidence>
<dbReference type="Gene3D" id="1.10.150.130">
    <property type="match status" value="1"/>
</dbReference>
<gene>
    <name evidence="8" type="ORF">ACFSW8_15295</name>
</gene>
<dbReference type="InterPro" id="IPR013762">
    <property type="entry name" value="Integrase-like_cat_sf"/>
</dbReference>
<dbReference type="Gene3D" id="1.10.443.10">
    <property type="entry name" value="Intergrase catalytic core"/>
    <property type="match status" value="1"/>
</dbReference>
<dbReference type="PROSITE" id="PS51898">
    <property type="entry name" value="TYR_RECOMBINASE"/>
    <property type="match status" value="1"/>
</dbReference>
<dbReference type="PANTHER" id="PTHR30349">
    <property type="entry name" value="PHAGE INTEGRASE-RELATED"/>
    <property type="match status" value="1"/>
</dbReference>